<sequence length="354" mass="39353">MMRYLALALGLGISGAVIAARVPTARKAPPGVDKVKVDANTERVIKGALKYLASQQRVDPKDKDIGHWDVKYPLAMTGYTLMAFMSTGNLPGEGPYGKEVSRGLNYLLQQINEDTGIYGSKAYGQYMYGHGVATIALAELYGQTRDPRIRKKLQSVVERIVACQCTAPGRHQGGWRYTPVKRDADISVTVLQCVALRAAKNSGIDVPQQTLDNAVKYVKACFHASSGGFTYQPGSSPGFARTAAAIYSLQVCGLYEDDWVKSGSKYLFANYRENQEWFVYGSFYAAPAQYMQGGDTWAKWYPMVKSHVLKKVKHERDIYRWDSVGRSGIGPVFTTSVFTMILAMPYHYIPLYQR</sequence>
<evidence type="ECO:0008006" key="3">
    <source>
        <dbReference type="Google" id="ProtNLM"/>
    </source>
</evidence>
<keyword evidence="1" id="KW-0812">Transmembrane</keyword>
<gene>
    <name evidence="2" type="ORF">METZ01_LOCUS175043</name>
</gene>
<accession>A0A382C8K4</accession>
<dbReference type="Gene3D" id="1.50.10.20">
    <property type="match status" value="2"/>
</dbReference>
<dbReference type="AlphaFoldDB" id="A0A382C8K4"/>
<evidence type="ECO:0000256" key="1">
    <source>
        <dbReference type="SAM" id="Phobius"/>
    </source>
</evidence>
<feature type="transmembrane region" description="Helical" evidence="1">
    <location>
        <begin position="328"/>
        <end position="349"/>
    </location>
</feature>
<evidence type="ECO:0000313" key="2">
    <source>
        <dbReference type="EMBL" id="SVB22189.1"/>
    </source>
</evidence>
<organism evidence="2">
    <name type="scientific">marine metagenome</name>
    <dbReference type="NCBI Taxonomy" id="408172"/>
    <lineage>
        <taxon>unclassified sequences</taxon>
        <taxon>metagenomes</taxon>
        <taxon>ecological metagenomes</taxon>
    </lineage>
</organism>
<protein>
    <recommendedName>
        <fullName evidence="3">Squalene cyclase C-terminal domain-containing protein</fullName>
    </recommendedName>
</protein>
<reference evidence="2" key="1">
    <citation type="submission" date="2018-05" db="EMBL/GenBank/DDBJ databases">
        <authorList>
            <person name="Lanie J.A."/>
            <person name="Ng W.-L."/>
            <person name="Kazmierczak K.M."/>
            <person name="Andrzejewski T.M."/>
            <person name="Davidsen T.M."/>
            <person name="Wayne K.J."/>
            <person name="Tettelin H."/>
            <person name="Glass J.I."/>
            <person name="Rusch D."/>
            <person name="Podicherti R."/>
            <person name="Tsui H.-C.T."/>
            <person name="Winkler M.E."/>
        </authorList>
    </citation>
    <scope>NUCLEOTIDE SEQUENCE</scope>
</reference>
<dbReference type="InterPro" id="IPR008930">
    <property type="entry name" value="Terpenoid_cyclase/PrenylTrfase"/>
</dbReference>
<dbReference type="SUPFAM" id="SSF48239">
    <property type="entry name" value="Terpenoid cyclases/Protein prenyltransferases"/>
    <property type="match status" value="1"/>
</dbReference>
<keyword evidence="1" id="KW-1133">Transmembrane helix</keyword>
<keyword evidence="1" id="KW-0472">Membrane</keyword>
<name>A0A382C8K4_9ZZZZ</name>
<dbReference type="EMBL" id="UINC01033235">
    <property type="protein sequence ID" value="SVB22189.1"/>
    <property type="molecule type" value="Genomic_DNA"/>
</dbReference>
<proteinExistence type="predicted"/>